<protein>
    <submittedName>
        <fullName evidence="1">Uncharacterized protein</fullName>
    </submittedName>
</protein>
<name>A0A7G7CMV2_9CORY</name>
<dbReference type="RefSeq" id="WP_185175305.1">
    <property type="nucleotide sequence ID" value="NZ_CP059404.1"/>
</dbReference>
<keyword evidence="2" id="KW-1185">Reference proteome</keyword>
<dbReference type="Proteomes" id="UP000515743">
    <property type="component" value="Chromosome"/>
</dbReference>
<proteinExistence type="predicted"/>
<accession>A0A7G7CMV2</accession>
<reference evidence="1 2" key="1">
    <citation type="submission" date="2020-07" db="EMBL/GenBank/DDBJ databases">
        <title>Complete genome and description of Corynebacterium incognita strain Marseille-Q3630 sp. nov.</title>
        <authorList>
            <person name="Boxberger M."/>
        </authorList>
    </citation>
    <scope>NUCLEOTIDE SEQUENCE [LARGE SCALE GENOMIC DNA]</scope>
    <source>
        <strain evidence="1 2">Marseille-Q3630</strain>
    </source>
</reference>
<dbReference type="KEGG" id="cik:H0194_07480"/>
<gene>
    <name evidence="1" type="ORF">H0194_07480</name>
</gene>
<organism evidence="1 2">
    <name type="scientific">Corynebacterium incognita</name>
    <dbReference type="NCBI Taxonomy" id="2754725"/>
    <lineage>
        <taxon>Bacteria</taxon>
        <taxon>Bacillati</taxon>
        <taxon>Actinomycetota</taxon>
        <taxon>Actinomycetes</taxon>
        <taxon>Mycobacteriales</taxon>
        <taxon>Corynebacteriaceae</taxon>
        <taxon>Corynebacterium</taxon>
    </lineage>
</organism>
<evidence type="ECO:0000313" key="2">
    <source>
        <dbReference type="Proteomes" id="UP000515743"/>
    </source>
</evidence>
<dbReference type="EMBL" id="CP059404">
    <property type="protein sequence ID" value="QNE88918.1"/>
    <property type="molecule type" value="Genomic_DNA"/>
</dbReference>
<dbReference type="AlphaFoldDB" id="A0A7G7CMV2"/>
<evidence type="ECO:0000313" key="1">
    <source>
        <dbReference type="EMBL" id="QNE88918.1"/>
    </source>
</evidence>
<sequence length="55" mass="6050">MQRSSLSKSFACGLTTNPDHKAACEGSRYWAPFAAGFDYAEALATFLERQGVNFE</sequence>